<dbReference type="RefSeq" id="WP_370882051.1">
    <property type="nucleotide sequence ID" value="NZ_JAUSVX010000018.1"/>
</dbReference>
<organism evidence="2 3">
    <name type="scientific">Labrys wisconsinensis</name>
    <dbReference type="NCBI Taxonomy" id="425677"/>
    <lineage>
        <taxon>Bacteria</taxon>
        <taxon>Pseudomonadati</taxon>
        <taxon>Pseudomonadota</taxon>
        <taxon>Alphaproteobacteria</taxon>
        <taxon>Hyphomicrobiales</taxon>
        <taxon>Xanthobacteraceae</taxon>
        <taxon>Labrys</taxon>
    </lineage>
</organism>
<evidence type="ECO:0000313" key="3">
    <source>
        <dbReference type="Proteomes" id="UP001242480"/>
    </source>
</evidence>
<keyword evidence="3" id="KW-1185">Reference proteome</keyword>
<gene>
    <name evidence="2" type="ORF">QO011_006772</name>
</gene>
<dbReference type="EMBL" id="JAUSVX010000018">
    <property type="protein sequence ID" value="MDQ0473736.1"/>
    <property type="molecule type" value="Genomic_DNA"/>
</dbReference>
<comment type="caution">
    <text evidence="2">The sequence shown here is derived from an EMBL/GenBank/DDBJ whole genome shotgun (WGS) entry which is preliminary data.</text>
</comment>
<dbReference type="Proteomes" id="UP001242480">
    <property type="component" value="Unassembled WGS sequence"/>
</dbReference>
<dbReference type="PROSITE" id="PS51257">
    <property type="entry name" value="PROKAR_LIPOPROTEIN"/>
    <property type="match status" value="1"/>
</dbReference>
<evidence type="ECO:0000313" key="2">
    <source>
        <dbReference type="EMBL" id="MDQ0473736.1"/>
    </source>
</evidence>
<feature type="chain" id="PRO_5046784869" description="Lipoprotein" evidence="1">
    <location>
        <begin position="20"/>
        <end position="86"/>
    </location>
</feature>
<feature type="signal peptide" evidence="1">
    <location>
        <begin position="1"/>
        <end position="19"/>
    </location>
</feature>
<accession>A0ABU0JHG8</accession>
<protein>
    <recommendedName>
        <fullName evidence="4">Lipoprotein</fullName>
    </recommendedName>
</protein>
<keyword evidence="1" id="KW-0732">Signal</keyword>
<evidence type="ECO:0000256" key="1">
    <source>
        <dbReference type="SAM" id="SignalP"/>
    </source>
</evidence>
<evidence type="ECO:0008006" key="4">
    <source>
        <dbReference type="Google" id="ProtNLM"/>
    </source>
</evidence>
<name>A0ABU0JHG8_9HYPH</name>
<sequence>MVTMLKAMMCALGLFLVSACTVITPEQIRANDETRCTSYGFRRGTDAFARCLQQIDMARRAEVRSALDDPWFYGPGPYYGPRGPWW</sequence>
<reference evidence="2 3" key="1">
    <citation type="submission" date="2023-07" db="EMBL/GenBank/DDBJ databases">
        <title>Genomic Encyclopedia of Type Strains, Phase IV (KMG-IV): sequencing the most valuable type-strain genomes for metagenomic binning, comparative biology and taxonomic classification.</title>
        <authorList>
            <person name="Goeker M."/>
        </authorList>
    </citation>
    <scope>NUCLEOTIDE SEQUENCE [LARGE SCALE GENOMIC DNA]</scope>
    <source>
        <strain evidence="2 3">DSM 19619</strain>
    </source>
</reference>
<proteinExistence type="predicted"/>